<organism evidence="2 3">
    <name type="scientific">Limulus polyphemus</name>
    <name type="common">Atlantic horseshoe crab</name>
    <dbReference type="NCBI Taxonomy" id="6850"/>
    <lineage>
        <taxon>Eukaryota</taxon>
        <taxon>Metazoa</taxon>
        <taxon>Ecdysozoa</taxon>
        <taxon>Arthropoda</taxon>
        <taxon>Chelicerata</taxon>
        <taxon>Merostomata</taxon>
        <taxon>Xiphosura</taxon>
        <taxon>Limulidae</taxon>
        <taxon>Limulus</taxon>
    </lineage>
</organism>
<dbReference type="Proteomes" id="UP000694941">
    <property type="component" value="Unplaced"/>
</dbReference>
<sequence length="109" mass="11671">MASTAAKGDHTDFERGVVVGARLAGASVTKTAQLADVSRATVSEIMSACNSEGKTSSTKGNSERKHVLQDRNVRALIRTARQNRRGTADQLTTDFNQGLEQLISSKTVH</sequence>
<evidence type="ECO:0000313" key="2">
    <source>
        <dbReference type="Proteomes" id="UP000694941"/>
    </source>
</evidence>
<evidence type="ECO:0000313" key="3">
    <source>
        <dbReference type="RefSeq" id="XP_013779164.1"/>
    </source>
</evidence>
<name>A0ABM1BCD5_LIMPO</name>
<comment type="subcellular location">
    <subcellularLocation>
        <location evidence="1">Nucleus</location>
    </subcellularLocation>
</comment>
<gene>
    <name evidence="3" type="primary">LOC106463654</name>
</gene>
<accession>A0ABM1BCD5</accession>
<reference evidence="3" key="1">
    <citation type="submission" date="2025-08" db="UniProtKB">
        <authorList>
            <consortium name="RefSeq"/>
        </authorList>
    </citation>
    <scope>IDENTIFICATION</scope>
    <source>
        <tissue evidence="3">Muscle</tissue>
    </source>
</reference>
<evidence type="ECO:0000256" key="1">
    <source>
        <dbReference type="ARBA" id="ARBA00004123"/>
    </source>
</evidence>
<dbReference type="GeneID" id="106463654"/>
<dbReference type="SUPFAM" id="SSF46689">
    <property type="entry name" value="Homeodomain-like"/>
    <property type="match status" value="1"/>
</dbReference>
<dbReference type="RefSeq" id="XP_013779164.1">
    <property type="nucleotide sequence ID" value="XM_013923710.1"/>
</dbReference>
<keyword evidence="2" id="KW-1185">Reference proteome</keyword>
<dbReference type="InterPro" id="IPR009057">
    <property type="entry name" value="Homeodomain-like_sf"/>
</dbReference>
<protein>
    <submittedName>
        <fullName evidence="3">Uncharacterized protein LOC106463654</fullName>
    </submittedName>
</protein>
<proteinExistence type="predicted"/>